<dbReference type="SUPFAM" id="SSF54427">
    <property type="entry name" value="NTF2-like"/>
    <property type="match status" value="1"/>
</dbReference>
<dbReference type="EMBL" id="JAULBC010000001">
    <property type="protein sequence ID" value="MEX6686580.1"/>
    <property type="molecule type" value="Genomic_DNA"/>
</dbReference>
<dbReference type="PANTHER" id="PTHR38436">
    <property type="entry name" value="POLYKETIDE CYCLASE SNOAL-LIKE DOMAIN"/>
    <property type="match status" value="1"/>
</dbReference>
<protein>
    <submittedName>
        <fullName evidence="2">Ester cyclase</fullName>
    </submittedName>
</protein>
<dbReference type="PROSITE" id="PS51257">
    <property type="entry name" value="PROKAR_LIPOPROTEIN"/>
    <property type="match status" value="1"/>
</dbReference>
<dbReference type="Pfam" id="PF07366">
    <property type="entry name" value="SnoaL"/>
    <property type="match status" value="1"/>
</dbReference>
<dbReference type="PANTHER" id="PTHR38436:SF1">
    <property type="entry name" value="ESTER CYCLASE"/>
    <property type="match status" value="1"/>
</dbReference>
<dbReference type="InterPro" id="IPR009959">
    <property type="entry name" value="Cyclase_SnoaL-like"/>
</dbReference>
<feature type="signal peptide" evidence="1">
    <location>
        <begin position="1"/>
        <end position="21"/>
    </location>
</feature>
<dbReference type="Proteomes" id="UP001560573">
    <property type="component" value="Unassembled WGS sequence"/>
</dbReference>
<reference evidence="2 3" key="1">
    <citation type="submission" date="2023-07" db="EMBL/GenBank/DDBJ databases">
        <authorList>
            <person name="Lian W.-H."/>
        </authorList>
    </citation>
    <scope>NUCLEOTIDE SEQUENCE [LARGE SCALE GENOMIC DNA]</scope>
    <source>
        <strain evidence="2 3">SYSU DXS3180</strain>
    </source>
</reference>
<sequence length="180" mass="19472">MKKFIPLALIALLATSCGNNPSSTKMKDTAMSTNPAMESKTSMTEKNKAAALASIQAFNNHNADDVLKDATADAIDYGDGSMPPTKGKDSIKAGIQTFLKSFPDVKGENLMTFAEGDQVVIIGDWSGTFKNDFMGMKANGKSYKYKDADIFTFNSSGQMTEHRSIQSGLTMWSQLGVKMK</sequence>
<name>A0ABV3ZAR3_9BACT</name>
<feature type="chain" id="PRO_5045689962" evidence="1">
    <location>
        <begin position="22"/>
        <end position="180"/>
    </location>
</feature>
<dbReference type="RefSeq" id="WP_369327977.1">
    <property type="nucleotide sequence ID" value="NZ_JAULBC010000001.1"/>
</dbReference>
<evidence type="ECO:0000313" key="2">
    <source>
        <dbReference type="EMBL" id="MEX6686580.1"/>
    </source>
</evidence>
<keyword evidence="1" id="KW-0732">Signal</keyword>
<dbReference type="Gene3D" id="3.10.450.50">
    <property type="match status" value="1"/>
</dbReference>
<organism evidence="2 3">
    <name type="scientific">Danxiaibacter flavus</name>
    <dbReference type="NCBI Taxonomy" id="3049108"/>
    <lineage>
        <taxon>Bacteria</taxon>
        <taxon>Pseudomonadati</taxon>
        <taxon>Bacteroidota</taxon>
        <taxon>Chitinophagia</taxon>
        <taxon>Chitinophagales</taxon>
        <taxon>Chitinophagaceae</taxon>
        <taxon>Danxiaibacter</taxon>
    </lineage>
</organism>
<dbReference type="InterPro" id="IPR032710">
    <property type="entry name" value="NTF2-like_dom_sf"/>
</dbReference>
<proteinExistence type="predicted"/>
<gene>
    <name evidence="2" type="ORF">QTN47_03690</name>
</gene>
<comment type="caution">
    <text evidence="2">The sequence shown here is derived from an EMBL/GenBank/DDBJ whole genome shotgun (WGS) entry which is preliminary data.</text>
</comment>
<evidence type="ECO:0000313" key="3">
    <source>
        <dbReference type="Proteomes" id="UP001560573"/>
    </source>
</evidence>
<evidence type="ECO:0000256" key="1">
    <source>
        <dbReference type="SAM" id="SignalP"/>
    </source>
</evidence>
<accession>A0ABV3ZAR3</accession>
<keyword evidence="3" id="KW-1185">Reference proteome</keyword>